<dbReference type="GO" id="GO:0005829">
    <property type="term" value="C:cytosol"/>
    <property type="evidence" value="ECO:0007669"/>
    <property type="project" value="TreeGrafter"/>
</dbReference>
<evidence type="ECO:0000313" key="2">
    <source>
        <dbReference type="EMBL" id="KAA1055700.1"/>
    </source>
</evidence>
<dbReference type="Pfam" id="PF02082">
    <property type="entry name" value="Rrf2"/>
    <property type="match status" value="1"/>
</dbReference>
<evidence type="ECO:0000313" key="1">
    <source>
        <dbReference type="EMBL" id="AIB10462.1"/>
    </source>
</evidence>
<keyword evidence="10" id="KW-1185">Reference proteome</keyword>
<proteinExistence type="predicted"/>
<dbReference type="NCBIfam" id="TIGR00738">
    <property type="entry name" value="rrf2_super"/>
    <property type="match status" value="1"/>
</dbReference>
<dbReference type="Proteomes" id="UP001628281">
    <property type="component" value="Unassembled WGS sequence"/>
</dbReference>
<dbReference type="PROSITE" id="PS51197">
    <property type="entry name" value="HTH_RRF2_2"/>
    <property type="match status" value="1"/>
</dbReference>
<dbReference type="KEGG" id="abq:ABAZ39_00185"/>
<dbReference type="AlphaFoldDB" id="A0A060DCB4"/>
<dbReference type="EMBL" id="CP032321">
    <property type="protein sequence ID" value="QCN95415.1"/>
    <property type="molecule type" value="Genomic_DNA"/>
</dbReference>
<evidence type="ECO:0000313" key="9">
    <source>
        <dbReference type="Proteomes" id="UP000325333"/>
    </source>
</evidence>
<dbReference type="EMBL" id="JBJLSN010000004">
    <property type="protein sequence ID" value="MFL7900294.1"/>
    <property type="molecule type" value="Genomic_DNA"/>
</dbReference>
<dbReference type="InterPro" id="IPR000944">
    <property type="entry name" value="Tscrpt_reg_Rrf2"/>
</dbReference>
<evidence type="ECO:0000313" key="3">
    <source>
        <dbReference type="EMBL" id="MFL7900294.1"/>
    </source>
</evidence>
<dbReference type="PANTHER" id="PTHR33221:SF15">
    <property type="entry name" value="HTH-TYPE TRANSCRIPTIONAL REGULATOR YWGB-RELATED"/>
    <property type="match status" value="1"/>
</dbReference>
<dbReference type="Gene3D" id="1.10.10.10">
    <property type="entry name" value="Winged helix-like DNA-binding domain superfamily/Winged helix DNA-binding domain"/>
    <property type="match status" value="1"/>
</dbReference>
<dbReference type="SUPFAM" id="SSF46785">
    <property type="entry name" value="Winged helix' DNA-binding domain"/>
    <property type="match status" value="1"/>
</dbReference>
<name>A0A060DCB4_9PROT</name>
<reference evidence="2 9" key="4">
    <citation type="submission" date="2019-07" db="EMBL/GenBank/DDBJ databases">
        <title>Genome sequencing of the stress-tolerant strain Azospirillum brasilense Az19.</title>
        <authorList>
            <person name="Maroniche G.A."/>
            <person name="Garcia J.E."/>
            <person name="Pagnussat L."/>
            <person name="Amenta M."/>
            <person name="Creus C.M."/>
        </authorList>
    </citation>
    <scope>NUCLEOTIDE SEQUENCE [LARGE SCALE GENOMIC DNA]</scope>
    <source>
        <strain evidence="2 9">Az19</strain>
    </source>
</reference>
<dbReference type="Proteomes" id="UP000027186">
    <property type="component" value="Chromosome"/>
</dbReference>
<dbReference type="EMBL" id="VEWN01000006">
    <property type="protein sequence ID" value="KAA1055700.1"/>
    <property type="molecule type" value="Genomic_DNA"/>
</dbReference>
<evidence type="ECO:0000313" key="4">
    <source>
        <dbReference type="EMBL" id="PNQ98540.1"/>
    </source>
</evidence>
<dbReference type="EMBL" id="POWG01000011">
    <property type="protein sequence ID" value="PNQ98540.1"/>
    <property type="molecule type" value="Genomic_DNA"/>
</dbReference>
<dbReference type="Proteomes" id="UP000325333">
    <property type="component" value="Unassembled WGS sequence"/>
</dbReference>
<reference evidence="4 7" key="2">
    <citation type="submission" date="2018-01" db="EMBL/GenBank/DDBJ databases">
        <title>Whole genome sequence of Azospirillum brasilense REC3 isolated from strawberry roots.</title>
        <authorList>
            <person name="Fontana C.A."/>
            <person name="Salazar S.M."/>
            <person name="Bassi D."/>
            <person name="Puglisi E."/>
            <person name="Lovaisa N.C."/>
            <person name="Toffoli L.M."/>
            <person name="Pedraza R."/>
            <person name="Cocconcelli P.S."/>
        </authorList>
    </citation>
    <scope>NUCLEOTIDE SEQUENCE [LARGE SCALE GENOMIC DNA]</scope>
    <source>
        <strain evidence="4 7">REC3</strain>
    </source>
</reference>
<dbReference type="EMBL" id="CP007793">
    <property type="protein sequence ID" value="AIB10462.1"/>
    <property type="molecule type" value="Genomic_DNA"/>
</dbReference>
<protein>
    <submittedName>
        <fullName evidence="1 3 4">Transcriptional regulator</fullName>
    </submittedName>
</protein>
<dbReference type="GeneID" id="56449907"/>
<reference evidence="3 10" key="5">
    <citation type="submission" date="2024-11" db="EMBL/GenBank/DDBJ databases">
        <title>Draft genome sequences of two bacteria associated to sugarcane roots in Colombia.</title>
        <authorList>
            <person name="Pardo-Diaz S."/>
            <person name="Masmela-Mendoza J."/>
            <person name="Delgadillo-Duran P."/>
            <person name="Bautista E.J."/>
            <person name="Rojas-Tapias D.F."/>
        </authorList>
    </citation>
    <scope>NUCLEOTIDE SEQUENCE [LARGE SCALE GENOMIC DNA]</scope>
    <source>
        <strain evidence="3 10">Ap18</strain>
    </source>
</reference>
<gene>
    <name evidence="1" type="ORF">ABAZ39_00185</name>
    <name evidence="3" type="ORF">ACJ41P_04110</name>
    <name evidence="4" type="ORF">C1S70_11995</name>
    <name evidence="5" type="ORF">D3093_09190</name>
    <name evidence="2" type="ORF">FH063_005471</name>
</gene>
<evidence type="ECO:0000313" key="8">
    <source>
        <dbReference type="Proteomes" id="UP000298595"/>
    </source>
</evidence>
<dbReference type="PANTHER" id="PTHR33221">
    <property type="entry name" value="WINGED HELIX-TURN-HELIX TRANSCRIPTIONAL REGULATOR, RRF2 FAMILY"/>
    <property type="match status" value="1"/>
</dbReference>
<dbReference type="GO" id="GO:0003700">
    <property type="term" value="F:DNA-binding transcription factor activity"/>
    <property type="evidence" value="ECO:0007669"/>
    <property type="project" value="TreeGrafter"/>
</dbReference>
<evidence type="ECO:0000313" key="10">
    <source>
        <dbReference type="Proteomes" id="UP001628281"/>
    </source>
</evidence>
<organism evidence="1 6">
    <name type="scientific">Azospirillum argentinense</name>
    <dbReference type="NCBI Taxonomy" id="2970906"/>
    <lineage>
        <taxon>Bacteria</taxon>
        <taxon>Pseudomonadati</taxon>
        <taxon>Pseudomonadota</taxon>
        <taxon>Alphaproteobacteria</taxon>
        <taxon>Rhodospirillales</taxon>
        <taxon>Azospirillaceae</taxon>
        <taxon>Azospirillum</taxon>
    </lineage>
</organism>
<reference evidence="5 8" key="3">
    <citation type="submission" date="2018-09" db="EMBL/GenBank/DDBJ databases">
        <title>Whole genome based analysis of evolution and adaptive divergence in Indian and Brazilian strains of Azospirillum brasilense.</title>
        <authorList>
            <person name="Singh C."/>
            <person name="Tripathi A.K."/>
        </authorList>
    </citation>
    <scope>NUCLEOTIDE SEQUENCE [LARGE SCALE GENOMIC DNA]</scope>
    <source>
        <strain evidence="5 8">MTCC4035</strain>
    </source>
</reference>
<dbReference type="Proteomes" id="UP000298595">
    <property type="component" value="Chromosome"/>
</dbReference>
<evidence type="ECO:0000313" key="5">
    <source>
        <dbReference type="EMBL" id="QCN95415.1"/>
    </source>
</evidence>
<dbReference type="Proteomes" id="UP000236268">
    <property type="component" value="Unassembled WGS sequence"/>
</dbReference>
<dbReference type="KEGG" id="aare:D3093_09190"/>
<sequence>MLRISKKLMFAIEAVLDIAYNAGTEPVQSGEITRRQGIPKRYLEQVLQQLVRDGVLAGVRGPRGGYRLARERRRITLGEIVKVVRSMETATDPIEEPAGSILGHKVVRPLWNELQEECMKKLDDITIEDLCLRARTAGVESETEDRIDFTI</sequence>
<dbReference type="InterPro" id="IPR036388">
    <property type="entry name" value="WH-like_DNA-bd_sf"/>
</dbReference>
<accession>A0A060DCB4</accession>
<evidence type="ECO:0000313" key="6">
    <source>
        <dbReference type="Proteomes" id="UP000027186"/>
    </source>
</evidence>
<evidence type="ECO:0000313" key="7">
    <source>
        <dbReference type="Proteomes" id="UP000236268"/>
    </source>
</evidence>
<dbReference type="RefSeq" id="WP_014238770.1">
    <property type="nucleotide sequence ID" value="NZ_CP007793.1"/>
</dbReference>
<reference evidence="1 6" key="1">
    <citation type="journal article" date="2014" name="Genome Announc.">
        <title>Complete Genome Sequence of the Model Rhizosphere Strain Azospirillum brasilense Az39, Successfully Applied in Agriculture.</title>
        <authorList>
            <person name="Rivera D."/>
            <person name="Revale S."/>
            <person name="Molina R."/>
            <person name="Gualpa J."/>
            <person name="Puente M."/>
            <person name="Maroniche G."/>
            <person name="Paris G."/>
            <person name="Baker D."/>
            <person name="Clavijo B."/>
            <person name="McLay K."/>
            <person name="Spaepen S."/>
            <person name="Perticari A."/>
            <person name="Vazquez M."/>
            <person name="Wisniewski-Dye F."/>
            <person name="Watkins C."/>
            <person name="Martinez-Abarca F."/>
            <person name="Vanderleyden J."/>
            <person name="Cassan F."/>
        </authorList>
    </citation>
    <scope>NUCLEOTIDE SEQUENCE [LARGE SCALE GENOMIC DNA]</scope>
    <source>
        <strain evidence="1 6">Az39</strain>
    </source>
</reference>
<dbReference type="InterPro" id="IPR036390">
    <property type="entry name" value="WH_DNA-bd_sf"/>
</dbReference>